<dbReference type="GO" id="GO:0005576">
    <property type="term" value="C:extracellular region"/>
    <property type="evidence" value="ECO:0007669"/>
    <property type="project" value="UniProtKB-SubCell"/>
</dbReference>
<evidence type="ECO:0000256" key="2">
    <source>
        <dbReference type="ARBA" id="ARBA00022525"/>
    </source>
</evidence>
<evidence type="ECO:0000256" key="1">
    <source>
        <dbReference type="ARBA" id="ARBA00004613"/>
    </source>
</evidence>
<dbReference type="SUPFAM" id="SSF51120">
    <property type="entry name" value="beta-Roll"/>
    <property type="match status" value="3"/>
</dbReference>
<dbReference type="InterPro" id="IPR050557">
    <property type="entry name" value="RTX_toxin/Mannuronan_C5-epim"/>
</dbReference>
<dbReference type="AlphaFoldDB" id="A0A849ICZ2"/>
<dbReference type="PANTHER" id="PTHR38340">
    <property type="entry name" value="S-LAYER PROTEIN"/>
    <property type="match status" value="1"/>
</dbReference>
<accession>A0A849ICZ2</accession>
<dbReference type="Gene3D" id="2.150.10.10">
    <property type="entry name" value="Serralysin-like metalloprotease, C-terminal"/>
    <property type="match status" value="4"/>
</dbReference>
<dbReference type="InterPro" id="IPR001343">
    <property type="entry name" value="Hemolysn_Ca-bd"/>
</dbReference>
<comment type="subcellular location">
    <subcellularLocation>
        <location evidence="1">Secreted</location>
    </subcellularLocation>
</comment>
<dbReference type="PROSITE" id="PS00330">
    <property type="entry name" value="HEMOLYSIN_CALCIUM"/>
    <property type="match status" value="7"/>
</dbReference>
<gene>
    <name evidence="4" type="ORF">HJG44_16115</name>
</gene>
<dbReference type="PRINTS" id="PR00313">
    <property type="entry name" value="CABNDNGRPT"/>
</dbReference>
<dbReference type="InterPro" id="IPR018511">
    <property type="entry name" value="Hemolysin-typ_Ca-bd_CS"/>
</dbReference>
<dbReference type="Pfam" id="PF00353">
    <property type="entry name" value="HemolysinCabind"/>
    <property type="match status" value="5"/>
</dbReference>
<dbReference type="EMBL" id="JABEPP010000004">
    <property type="protein sequence ID" value="NNM73910.1"/>
    <property type="molecule type" value="Genomic_DNA"/>
</dbReference>
<evidence type="ECO:0000313" key="4">
    <source>
        <dbReference type="EMBL" id="NNM73910.1"/>
    </source>
</evidence>
<dbReference type="RefSeq" id="WP_171219353.1">
    <property type="nucleotide sequence ID" value="NZ_JABEPP010000004.1"/>
</dbReference>
<feature type="region of interest" description="Disordered" evidence="3">
    <location>
        <begin position="222"/>
        <end position="252"/>
    </location>
</feature>
<proteinExistence type="predicted"/>
<evidence type="ECO:0000313" key="5">
    <source>
        <dbReference type="Proteomes" id="UP000564885"/>
    </source>
</evidence>
<dbReference type="InterPro" id="IPR011049">
    <property type="entry name" value="Serralysin-like_metalloprot_C"/>
</dbReference>
<protein>
    <submittedName>
        <fullName evidence="4">Calcium-binding protein</fullName>
    </submittedName>
</protein>
<name>A0A849ICZ2_9HYPH</name>
<evidence type="ECO:0000256" key="3">
    <source>
        <dbReference type="SAM" id="MobiDB-lite"/>
    </source>
</evidence>
<organism evidence="4 5">
    <name type="scientific">Enterovirga aerilata</name>
    <dbReference type="NCBI Taxonomy" id="2730920"/>
    <lineage>
        <taxon>Bacteria</taxon>
        <taxon>Pseudomonadati</taxon>
        <taxon>Pseudomonadota</taxon>
        <taxon>Alphaproteobacteria</taxon>
        <taxon>Hyphomicrobiales</taxon>
        <taxon>Methylobacteriaceae</taxon>
        <taxon>Enterovirga</taxon>
    </lineage>
</organism>
<dbReference type="PANTHER" id="PTHR38340:SF1">
    <property type="entry name" value="S-LAYER PROTEIN"/>
    <property type="match status" value="1"/>
</dbReference>
<dbReference type="Proteomes" id="UP000564885">
    <property type="component" value="Unassembled WGS sequence"/>
</dbReference>
<reference evidence="4 5" key="1">
    <citation type="submission" date="2020-04" db="EMBL/GenBank/DDBJ databases">
        <title>Enterovirga sp. isolate from soil.</title>
        <authorList>
            <person name="Chea S."/>
            <person name="Kim D.-U."/>
        </authorList>
    </citation>
    <scope>NUCLEOTIDE SEQUENCE [LARGE SCALE GENOMIC DNA]</scope>
    <source>
        <strain evidence="4 5">DB1703</strain>
    </source>
</reference>
<comment type="caution">
    <text evidence="4">The sequence shown here is derived from an EMBL/GenBank/DDBJ whole genome shotgun (WGS) entry which is preliminary data.</text>
</comment>
<dbReference type="GO" id="GO:0005509">
    <property type="term" value="F:calcium ion binding"/>
    <property type="evidence" value="ECO:0007669"/>
    <property type="project" value="InterPro"/>
</dbReference>
<sequence>MARRDRFPTDTSHDRFDGPDDGVADFYLDHLGGLRFGFEQTRVAVAGGSSDRLKGTAQDDHLWGRGGDDQIAGGGGDDVLYGQDGKDILTGGVGADRLVGGAGDDQLFGGADADALMGGDGDDFLDEGAGHGDLEGGAGNDILVGGQGPDAFGFERGSGDDVVRDFTAGPGMFDHLALRGLTWEDLSFEDINAGVKVRWDGGSVLLEGVARTSLAQDDFMFADQPDLPPGVREPAGPAPERPSASSDGPALGYSTLGPVQGTFDAVAKVLLTDGDLAFDFDEFGVAVGSGRADVIRGGAADDNLFGRGGDDHLIVAAGDDILEGGAGRDLLEGGDGADRLMGGAGNDKLVGGAMVDELMGGDGRDYLDAGAGHDMIEGGRGDDGTRGGSGADAFIVDRTSGNDLVFDFEALGEAQGAFDHIALRDISPGDITVSDGTRTWEGQSYSGALVSWDVNHDGTADGSVLLSGVASSDLRQSDFMFVDEPGFVAGVSDVGSYFTFA</sequence>
<keyword evidence="2" id="KW-0964">Secreted</keyword>
<keyword evidence="5" id="KW-1185">Reference proteome</keyword>